<evidence type="ECO:0000256" key="1">
    <source>
        <dbReference type="ARBA" id="ARBA00004604"/>
    </source>
</evidence>
<dbReference type="GO" id="GO:0005730">
    <property type="term" value="C:nucleolus"/>
    <property type="evidence" value="ECO:0007669"/>
    <property type="project" value="UniProtKB-SubCell"/>
</dbReference>
<evidence type="ECO:0000256" key="6">
    <source>
        <dbReference type="RuleBase" id="RU367086"/>
    </source>
</evidence>
<keyword evidence="9" id="KW-1185">Reference proteome</keyword>
<comment type="caution">
    <text evidence="8">The sequence shown here is derived from an EMBL/GenBank/DDBJ whole genome shotgun (WGS) entry which is preliminary data.</text>
</comment>
<name>A0A836E537_9HYME</name>
<dbReference type="AlphaFoldDB" id="A0A836E537"/>
<evidence type="ECO:0000256" key="4">
    <source>
        <dbReference type="ARBA" id="ARBA00023242"/>
    </source>
</evidence>
<dbReference type="GO" id="GO:0000463">
    <property type="term" value="P:maturation of LSU-rRNA from tricistronic rRNA transcript (SSU-rRNA, 5.8S rRNA, LSU-rRNA)"/>
    <property type="evidence" value="ECO:0007669"/>
    <property type="project" value="TreeGrafter"/>
</dbReference>
<evidence type="ECO:0000313" key="9">
    <source>
        <dbReference type="Proteomes" id="UP000667349"/>
    </source>
</evidence>
<dbReference type="GO" id="GO:0000027">
    <property type="term" value="P:ribosomal large subunit assembly"/>
    <property type="evidence" value="ECO:0007669"/>
    <property type="project" value="InterPro"/>
</dbReference>
<evidence type="ECO:0000259" key="7">
    <source>
        <dbReference type="Pfam" id="PF04427"/>
    </source>
</evidence>
<feature type="domain" description="Brix" evidence="7">
    <location>
        <begin position="1"/>
        <end position="92"/>
    </location>
</feature>
<evidence type="ECO:0000256" key="2">
    <source>
        <dbReference type="ARBA" id="ARBA00010782"/>
    </source>
</evidence>
<gene>
    <name evidence="8" type="primary">Rpf2_1</name>
    <name evidence="8" type="ORF">G6Z75_0012010</name>
</gene>
<evidence type="ECO:0000256" key="5">
    <source>
        <dbReference type="ARBA" id="ARBA00030889"/>
    </source>
</evidence>
<dbReference type="Proteomes" id="UP000667349">
    <property type="component" value="Unassembled WGS sequence"/>
</dbReference>
<dbReference type="InterPro" id="IPR007109">
    <property type="entry name" value="Brix"/>
</dbReference>
<reference evidence="8" key="1">
    <citation type="submission" date="2020-02" db="EMBL/GenBank/DDBJ databases">
        <title>Relaxed selection underlies rapid genomic changes in the transitions from sociality to social parasitism in ants.</title>
        <authorList>
            <person name="Bi X."/>
        </authorList>
    </citation>
    <scope>NUCLEOTIDE SEQUENCE</scope>
    <source>
        <strain evidence="8">BGI-DK2013a</strain>
        <tissue evidence="8">Whole body</tissue>
    </source>
</reference>
<comment type="subcellular location">
    <subcellularLocation>
        <location evidence="1 6">Nucleus</location>
        <location evidence="1 6">Nucleolus</location>
    </subcellularLocation>
</comment>
<protein>
    <recommendedName>
        <fullName evidence="3 6">Ribosome production factor 2 homolog</fullName>
    </recommendedName>
    <alternativeName>
        <fullName evidence="5 6">Ribosome biogenesis protein RPF2 homolog</fullName>
    </alternativeName>
</protein>
<dbReference type="PANTHER" id="PTHR12728:SF0">
    <property type="entry name" value="RIBOSOME PRODUCTION FACTOR 2 HOMOLOG"/>
    <property type="match status" value="1"/>
</dbReference>
<accession>A0A836E537</accession>
<comment type="similarity">
    <text evidence="2 6">Belongs to the RPF2 family.</text>
</comment>
<keyword evidence="4 6" id="KW-0539">Nucleus</keyword>
<sequence>MKDLYDLKKPDVQMMKQKNDILPFEDITPIEKFAFKYTATHNKKRPHNLIMGRMYEHTLLDMIEFGLENYEKRKDFKVEKITSGIKPLLSNTRTPRIEFVEIPRVDLVCRRNKFASEDLFNRACRKPNAFKAKTKKNISKDTFGTTTNKSQHPNVTSLRTTIEATFVGMDSATLQFVCSWLGFHTPITKMINLSEQTRTSNAVRTLLPSSVKSSTTRRPVGAIVYLNHLYTATCPPTGRPSSRLE</sequence>
<evidence type="ECO:0000313" key="8">
    <source>
        <dbReference type="EMBL" id="KAG5311260.1"/>
    </source>
</evidence>
<evidence type="ECO:0000256" key="3">
    <source>
        <dbReference type="ARBA" id="ARBA00020387"/>
    </source>
</evidence>
<dbReference type="PANTHER" id="PTHR12728">
    <property type="entry name" value="BRIX DOMAIN CONTAINING PROTEIN"/>
    <property type="match status" value="1"/>
</dbReference>
<dbReference type="InterPro" id="IPR039770">
    <property type="entry name" value="Rpf2"/>
</dbReference>
<feature type="non-terminal residue" evidence="8">
    <location>
        <position position="1"/>
    </location>
</feature>
<feature type="non-terminal residue" evidence="8">
    <location>
        <position position="245"/>
    </location>
</feature>
<organism evidence="8 9">
    <name type="scientific">Acromyrmex insinuator</name>
    <dbReference type="NCBI Taxonomy" id="230686"/>
    <lineage>
        <taxon>Eukaryota</taxon>
        <taxon>Metazoa</taxon>
        <taxon>Ecdysozoa</taxon>
        <taxon>Arthropoda</taxon>
        <taxon>Hexapoda</taxon>
        <taxon>Insecta</taxon>
        <taxon>Pterygota</taxon>
        <taxon>Neoptera</taxon>
        <taxon>Endopterygota</taxon>
        <taxon>Hymenoptera</taxon>
        <taxon>Apocrita</taxon>
        <taxon>Aculeata</taxon>
        <taxon>Formicoidea</taxon>
        <taxon>Formicidae</taxon>
        <taxon>Myrmicinae</taxon>
        <taxon>Acromyrmex</taxon>
    </lineage>
</organism>
<dbReference type="Pfam" id="PF04427">
    <property type="entry name" value="Brix"/>
    <property type="match status" value="1"/>
</dbReference>
<dbReference type="EMBL" id="JAANHZ010000418">
    <property type="protein sequence ID" value="KAG5311260.1"/>
    <property type="molecule type" value="Genomic_DNA"/>
</dbReference>
<dbReference type="GO" id="GO:0019843">
    <property type="term" value="F:rRNA binding"/>
    <property type="evidence" value="ECO:0007669"/>
    <property type="project" value="UniProtKB-UniRule"/>
</dbReference>
<proteinExistence type="inferred from homology"/>